<evidence type="ECO:0000313" key="2">
    <source>
        <dbReference type="Proteomes" id="UP001165121"/>
    </source>
</evidence>
<keyword evidence="2" id="KW-1185">Reference proteome</keyword>
<name>A0A9W6WT67_9STRA</name>
<reference evidence="1" key="1">
    <citation type="submission" date="2023-04" db="EMBL/GenBank/DDBJ databases">
        <title>Phytophthora fragariaefolia NBRC 109709.</title>
        <authorList>
            <person name="Ichikawa N."/>
            <person name="Sato H."/>
            <person name="Tonouchi N."/>
        </authorList>
    </citation>
    <scope>NUCLEOTIDE SEQUENCE</scope>
    <source>
        <strain evidence="1">NBRC 109709</strain>
    </source>
</reference>
<dbReference type="OrthoDB" id="124812at2759"/>
<organism evidence="1 2">
    <name type="scientific">Phytophthora fragariaefolia</name>
    <dbReference type="NCBI Taxonomy" id="1490495"/>
    <lineage>
        <taxon>Eukaryota</taxon>
        <taxon>Sar</taxon>
        <taxon>Stramenopiles</taxon>
        <taxon>Oomycota</taxon>
        <taxon>Peronosporomycetes</taxon>
        <taxon>Peronosporales</taxon>
        <taxon>Peronosporaceae</taxon>
        <taxon>Phytophthora</taxon>
    </lineage>
</organism>
<gene>
    <name evidence="1" type="ORF">Pfra01_000091200</name>
</gene>
<evidence type="ECO:0000313" key="1">
    <source>
        <dbReference type="EMBL" id="GMF16699.1"/>
    </source>
</evidence>
<dbReference type="AlphaFoldDB" id="A0A9W6WT67"/>
<protein>
    <submittedName>
        <fullName evidence="1">Unnamed protein product</fullName>
    </submittedName>
</protein>
<comment type="caution">
    <text evidence="1">The sequence shown here is derived from an EMBL/GenBank/DDBJ whole genome shotgun (WGS) entry which is preliminary data.</text>
</comment>
<dbReference type="EMBL" id="BSXT01000071">
    <property type="protein sequence ID" value="GMF16699.1"/>
    <property type="molecule type" value="Genomic_DNA"/>
</dbReference>
<accession>A0A9W6WT67</accession>
<proteinExistence type="predicted"/>
<sequence length="170" mass="19213">MWRIMDNFLDQELPPVKGHIAKLAMDLQYQEIVPFCVDSEADRCCVGEVCVKRLKRLNPDILLTKQDESGECKMADAVIIFVEWTMKLRLRLRTIAGMVHVAELVECLLIPGSSGEFLLGNELLLLLGIGVERQLDLLAEPTDANDVEFDDQTEPQWGVRLCKIVKCENA</sequence>
<dbReference type="Proteomes" id="UP001165121">
    <property type="component" value="Unassembled WGS sequence"/>
</dbReference>